<accession>A0A1W1YJ81</accession>
<dbReference type="PANTHER" id="PTHR43639">
    <property type="entry name" value="OXIDOREDUCTASE, SHORT-CHAIN DEHYDROGENASE/REDUCTASE FAMILY (AFU_ORTHOLOGUE AFUA_5G02870)"/>
    <property type="match status" value="1"/>
</dbReference>
<dbReference type="PROSITE" id="PS00061">
    <property type="entry name" value="ADH_SHORT"/>
    <property type="match status" value="1"/>
</dbReference>
<dbReference type="InterPro" id="IPR036291">
    <property type="entry name" value="NAD(P)-bd_dom_sf"/>
</dbReference>
<reference evidence="3 4" key="1">
    <citation type="submission" date="2017-04" db="EMBL/GenBank/DDBJ databases">
        <authorList>
            <person name="Afonso C.L."/>
            <person name="Miller P.J."/>
            <person name="Scott M.A."/>
            <person name="Spackman E."/>
            <person name="Goraichik I."/>
            <person name="Dimitrov K.M."/>
            <person name="Suarez D.L."/>
            <person name="Swayne D.E."/>
        </authorList>
    </citation>
    <scope>NUCLEOTIDE SEQUENCE [LARGE SCALE GENOMIC DNA]</scope>
    <source>
        <strain evidence="3 4">VK13</strain>
    </source>
</reference>
<dbReference type="CDD" id="cd05233">
    <property type="entry name" value="SDR_c"/>
    <property type="match status" value="1"/>
</dbReference>
<sequence length="248" mass="25903">MSQKVMLITGGSRGIGAEIAKGAANQGYFVIINYTRGAKEAQGVVDQIKSAGGQAVAIQADCSKEDEIVRLFKDADQYGSLEAFVANAGIIGGQNPVTETTFAQLRELFDINVIGLMISTREAVKRMSTTLGGKGGRIVLMSSVAARTGGIAQEIHYAASKAAVDGFLMGLAKEVGNAGIRVNAVRPGLIGTSIHDLHGGREVIEKWGAGVPMGRIGEPTEVAQTVLWLCSDQSSYIHGALIDVSGGR</sequence>
<dbReference type="InterPro" id="IPR002347">
    <property type="entry name" value="SDR_fam"/>
</dbReference>
<dbReference type="Proteomes" id="UP000192708">
    <property type="component" value="Unassembled WGS sequence"/>
</dbReference>
<proteinExistence type="inferred from homology"/>
<dbReference type="Pfam" id="PF13561">
    <property type="entry name" value="adh_short_C2"/>
    <property type="match status" value="1"/>
</dbReference>
<evidence type="ECO:0000256" key="2">
    <source>
        <dbReference type="ARBA" id="ARBA00023002"/>
    </source>
</evidence>
<dbReference type="PANTHER" id="PTHR43639:SF1">
    <property type="entry name" value="SHORT-CHAIN DEHYDROGENASE_REDUCTASE FAMILY PROTEIN"/>
    <property type="match status" value="1"/>
</dbReference>
<name>A0A1W1YJ81_9BURK</name>
<dbReference type="AlphaFoldDB" id="A0A1W1YJ81"/>
<dbReference type="PRINTS" id="PR00080">
    <property type="entry name" value="SDRFAMILY"/>
</dbReference>
<dbReference type="RefSeq" id="WP_084282841.1">
    <property type="nucleotide sequence ID" value="NZ_FWXJ01000003.1"/>
</dbReference>
<keyword evidence="2" id="KW-0560">Oxidoreductase</keyword>
<dbReference type="GO" id="GO:0016491">
    <property type="term" value="F:oxidoreductase activity"/>
    <property type="evidence" value="ECO:0007669"/>
    <property type="project" value="UniProtKB-KW"/>
</dbReference>
<dbReference type="OrthoDB" id="20590at2"/>
<comment type="similarity">
    <text evidence="1">Belongs to the short-chain dehydrogenases/reductases (SDR) family.</text>
</comment>
<dbReference type="FunFam" id="3.40.50.720:FF:000084">
    <property type="entry name" value="Short-chain dehydrogenase reductase"/>
    <property type="match status" value="1"/>
</dbReference>
<evidence type="ECO:0000313" key="4">
    <source>
        <dbReference type="Proteomes" id="UP000192708"/>
    </source>
</evidence>
<dbReference type="Gene3D" id="3.40.50.720">
    <property type="entry name" value="NAD(P)-binding Rossmann-like Domain"/>
    <property type="match status" value="1"/>
</dbReference>
<organism evidence="3 4">
    <name type="scientific">Polynucleobacter kasalickyi</name>
    <dbReference type="NCBI Taxonomy" id="1938817"/>
    <lineage>
        <taxon>Bacteria</taxon>
        <taxon>Pseudomonadati</taxon>
        <taxon>Pseudomonadota</taxon>
        <taxon>Betaproteobacteria</taxon>
        <taxon>Burkholderiales</taxon>
        <taxon>Burkholderiaceae</taxon>
        <taxon>Polynucleobacter</taxon>
    </lineage>
</organism>
<keyword evidence="4" id="KW-1185">Reference proteome</keyword>
<dbReference type="PRINTS" id="PR00081">
    <property type="entry name" value="GDHRDH"/>
</dbReference>
<evidence type="ECO:0000256" key="1">
    <source>
        <dbReference type="ARBA" id="ARBA00006484"/>
    </source>
</evidence>
<dbReference type="InterPro" id="IPR020904">
    <property type="entry name" value="Sc_DH/Rdtase_CS"/>
</dbReference>
<protein>
    <submittedName>
        <fullName evidence="3">NAD(P)-dependent dehydrogenase, short-chain alcohol dehydrogenase family</fullName>
    </submittedName>
</protein>
<dbReference type="EMBL" id="FWXJ01000003">
    <property type="protein sequence ID" value="SMC36290.1"/>
    <property type="molecule type" value="Genomic_DNA"/>
</dbReference>
<gene>
    <name evidence="3" type="ORF">SAMN06296008_103119</name>
</gene>
<dbReference type="SUPFAM" id="SSF51735">
    <property type="entry name" value="NAD(P)-binding Rossmann-fold domains"/>
    <property type="match status" value="1"/>
</dbReference>
<evidence type="ECO:0000313" key="3">
    <source>
        <dbReference type="EMBL" id="SMC36290.1"/>
    </source>
</evidence>
<dbReference type="STRING" id="1938817.SAMN06296008_103119"/>